<dbReference type="InterPro" id="IPR051326">
    <property type="entry name" value="Kynurenine-oxoglutarate_AT"/>
</dbReference>
<dbReference type="InterPro" id="IPR015421">
    <property type="entry name" value="PyrdxlP-dep_Trfase_major"/>
</dbReference>
<evidence type="ECO:0000256" key="2">
    <source>
        <dbReference type="ARBA" id="ARBA00022576"/>
    </source>
</evidence>
<evidence type="ECO:0000256" key="3">
    <source>
        <dbReference type="ARBA" id="ARBA00022679"/>
    </source>
</evidence>
<evidence type="ECO:0000313" key="7">
    <source>
        <dbReference type="Proteomes" id="UP001597261"/>
    </source>
</evidence>
<name>A0ABW4IUZ8_9ACTN</name>
<keyword evidence="7" id="KW-1185">Reference proteome</keyword>
<keyword evidence="2 6" id="KW-0032">Aminotransferase</keyword>
<dbReference type="PANTHER" id="PTHR43807:SF20">
    <property type="entry name" value="FI04487P"/>
    <property type="match status" value="1"/>
</dbReference>
<keyword evidence="4" id="KW-0663">Pyridoxal phosphate</keyword>
<dbReference type="PANTHER" id="PTHR43807">
    <property type="entry name" value="FI04487P"/>
    <property type="match status" value="1"/>
</dbReference>
<dbReference type="EMBL" id="JBHUDX010000053">
    <property type="protein sequence ID" value="MFD1660338.1"/>
    <property type="molecule type" value="Genomic_DNA"/>
</dbReference>
<protein>
    <submittedName>
        <fullName evidence="6">Pyridoxal phosphate-dependent aminotransferase</fullName>
        <ecNumber evidence="6">2.6.1.-</ecNumber>
    </submittedName>
</protein>
<comment type="cofactor">
    <cofactor evidence="1">
        <name>pyridoxal 5'-phosphate</name>
        <dbReference type="ChEBI" id="CHEBI:597326"/>
    </cofactor>
</comment>
<dbReference type="RefSeq" id="WP_381084340.1">
    <property type="nucleotide sequence ID" value="NZ_JBHUDX010000053.1"/>
</dbReference>
<keyword evidence="3 6" id="KW-0808">Transferase</keyword>
<dbReference type="EC" id="2.6.1.-" evidence="6"/>
<comment type="caution">
    <text evidence="6">The sequence shown here is derived from an EMBL/GenBank/DDBJ whole genome shotgun (WGS) entry which is preliminary data.</text>
</comment>
<dbReference type="Pfam" id="PF00155">
    <property type="entry name" value="Aminotran_1_2"/>
    <property type="match status" value="1"/>
</dbReference>
<dbReference type="Proteomes" id="UP001597261">
    <property type="component" value="Unassembled WGS sequence"/>
</dbReference>
<dbReference type="GO" id="GO:0008483">
    <property type="term" value="F:transaminase activity"/>
    <property type="evidence" value="ECO:0007669"/>
    <property type="project" value="UniProtKB-KW"/>
</dbReference>
<gene>
    <name evidence="6" type="ORF">ACFSL4_19545</name>
</gene>
<dbReference type="Gene3D" id="3.40.640.10">
    <property type="entry name" value="Type I PLP-dependent aspartate aminotransferase-like (Major domain)"/>
    <property type="match status" value="1"/>
</dbReference>
<sequence>MAVMTSSARPLLNRRLTEFGTTIFAEMSALAVSTGSINLGQGFPDTDGPEEIREAAVRALRDGRGNQYPPGPGVPELRTAISDHQRRFYDLAFDPDTEVLVTAGATEAIAATLLALLEPGDEVIAFEPYYDSYAACIALAGARRVPLTLRAPSFRPDLDELRAKITPKTRLLLLNTPHNPTGMVLTAEEQGAIAALAVEHDLLVVTDEVYEHLVYEGAHHPIAALPGMRERTVSISSAGKTFSFTGWKVGWVTANGPLVAAVRTAKQFLTYVSAGPFQYAIAEALRLPDAYFHHFRADLRRKRDLLGDGLRAAGFEVHRPQGTYFITTDITPFGEKDAYAFCRALPERCGVVAIPNSVFYDDPDAGRTQVRFTFCKKEDVLREAADRLQRLAS</sequence>
<dbReference type="CDD" id="cd00609">
    <property type="entry name" value="AAT_like"/>
    <property type="match status" value="1"/>
</dbReference>
<evidence type="ECO:0000256" key="4">
    <source>
        <dbReference type="ARBA" id="ARBA00022898"/>
    </source>
</evidence>
<dbReference type="SUPFAM" id="SSF53383">
    <property type="entry name" value="PLP-dependent transferases"/>
    <property type="match status" value="1"/>
</dbReference>
<dbReference type="InterPro" id="IPR015422">
    <property type="entry name" value="PyrdxlP-dep_Trfase_small"/>
</dbReference>
<dbReference type="InterPro" id="IPR015424">
    <property type="entry name" value="PyrdxlP-dep_Trfase"/>
</dbReference>
<dbReference type="InterPro" id="IPR004839">
    <property type="entry name" value="Aminotransferase_I/II_large"/>
</dbReference>
<evidence type="ECO:0000313" key="6">
    <source>
        <dbReference type="EMBL" id="MFD1660338.1"/>
    </source>
</evidence>
<dbReference type="Gene3D" id="3.90.1150.10">
    <property type="entry name" value="Aspartate Aminotransferase, domain 1"/>
    <property type="match status" value="1"/>
</dbReference>
<organism evidence="6 7">
    <name type="scientific">Streptomyces caeni</name>
    <dbReference type="NCBI Taxonomy" id="2307231"/>
    <lineage>
        <taxon>Bacteria</taxon>
        <taxon>Bacillati</taxon>
        <taxon>Actinomycetota</taxon>
        <taxon>Actinomycetes</taxon>
        <taxon>Kitasatosporales</taxon>
        <taxon>Streptomycetaceae</taxon>
        <taxon>Streptomyces</taxon>
    </lineage>
</organism>
<reference evidence="7" key="1">
    <citation type="journal article" date="2019" name="Int. J. Syst. Evol. Microbiol.">
        <title>The Global Catalogue of Microorganisms (GCM) 10K type strain sequencing project: providing services to taxonomists for standard genome sequencing and annotation.</title>
        <authorList>
            <consortium name="The Broad Institute Genomics Platform"/>
            <consortium name="The Broad Institute Genome Sequencing Center for Infectious Disease"/>
            <person name="Wu L."/>
            <person name="Ma J."/>
        </authorList>
    </citation>
    <scope>NUCLEOTIDE SEQUENCE [LARGE SCALE GENOMIC DNA]</scope>
    <source>
        <strain evidence="7">CGMCC 1.12470</strain>
    </source>
</reference>
<proteinExistence type="predicted"/>
<evidence type="ECO:0000259" key="5">
    <source>
        <dbReference type="Pfam" id="PF00155"/>
    </source>
</evidence>
<feature type="domain" description="Aminotransferase class I/classII large" evidence="5">
    <location>
        <begin position="37"/>
        <end position="388"/>
    </location>
</feature>
<accession>A0ABW4IUZ8</accession>
<dbReference type="NCBIfam" id="NF005855">
    <property type="entry name" value="PRK07777.1"/>
    <property type="match status" value="1"/>
</dbReference>
<evidence type="ECO:0000256" key="1">
    <source>
        <dbReference type="ARBA" id="ARBA00001933"/>
    </source>
</evidence>